<protein>
    <submittedName>
        <fullName evidence="3">YhfX family PLP-dependent enzyme</fullName>
    </submittedName>
</protein>
<dbReference type="InterPro" id="IPR048449">
    <property type="entry name" value="YhfX-like_C"/>
</dbReference>
<sequence>MFLNALEKQNPALINAAVHFWRNGAIKPDCYVIDVDLVLENARLLQECAEKLGLSLYLMSKQFGRNPLLCQLLLAQGYQGIVAVDFKEARQLWQHGLPIAHIGHLVQTPVSMIDEAIAQRPEVITVYSVEKAQQISTAALRQHHRQSLLLKVQDNGDVVYPGQEAGFLLAELPDVINKISRMAGVEIIGATHFPCMLFNEQRQTTEATPNLATLAKAKNLLEQQGIEVHQMNAASATCIETLPKLAAAGVTHTEPGHALTGTHPANQYGDGPEKIAMLYLSEISHGQDNISFCYGGGYYRRGHLQNALVLNGQWQRSRVLPIDSDSIDYTLPLAGRWPVSSPVIMCFRTQIFVTRSDVALISGIQTGNPKLLGVFDSLGNCLTRSHHG</sequence>
<evidence type="ECO:0000259" key="2">
    <source>
        <dbReference type="Pfam" id="PF21279"/>
    </source>
</evidence>
<proteinExistence type="predicted"/>
<reference evidence="3 4" key="1">
    <citation type="submission" date="2019-11" db="EMBL/GenBank/DDBJ databases">
        <title>The Phosphoenolpyruvate Phosphotransferase System Regulates Serratia proteamaculans 336X Biofilm Formation and Wheat Roots colonization.</title>
        <authorList>
            <person name="Liu F."/>
        </authorList>
    </citation>
    <scope>NUCLEOTIDE SEQUENCE [LARGE SCALE GENOMIC DNA]</scope>
    <source>
        <strain evidence="3 4">336X</strain>
    </source>
</reference>
<name>A0A5Q2VDN6_SERPR</name>
<evidence type="ECO:0000259" key="1">
    <source>
        <dbReference type="Pfam" id="PF01168"/>
    </source>
</evidence>
<dbReference type="RefSeq" id="WP_153859123.1">
    <property type="nucleotide sequence ID" value="NZ_CP045913.1"/>
</dbReference>
<dbReference type="InterPro" id="IPR001608">
    <property type="entry name" value="Ala_racemase_N"/>
</dbReference>
<evidence type="ECO:0000313" key="3">
    <source>
        <dbReference type="EMBL" id="QGH62105.1"/>
    </source>
</evidence>
<organism evidence="3 4">
    <name type="scientific">Serratia proteamaculans</name>
    <dbReference type="NCBI Taxonomy" id="28151"/>
    <lineage>
        <taxon>Bacteria</taxon>
        <taxon>Pseudomonadati</taxon>
        <taxon>Pseudomonadota</taxon>
        <taxon>Gammaproteobacteria</taxon>
        <taxon>Enterobacterales</taxon>
        <taxon>Yersiniaceae</taxon>
        <taxon>Serratia</taxon>
    </lineage>
</organism>
<feature type="domain" description="YhfX-like C-terminal" evidence="2">
    <location>
        <begin position="278"/>
        <end position="371"/>
    </location>
</feature>
<feature type="domain" description="Alanine racemase N-terminal" evidence="1">
    <location>
        <begin position="33"/>
        <end position="264"/>
    </location>
</feature>
<dbReference type="Proteomes" id="UP000381260">
    <property type="component" value="Chromosome"/>
</dbReference>
<dbReference type="Pfam" id="PF21279">
    <property type="entry name" value="YhfX-like_C"/>
    <property type="match status" value="1"/>
</dbReference>
<dbReference type="Gene3D" id="2.40.37.30">
    <property type="match status" value="2"/>
</dbReference>
<dbReference type="AlphaFoldDB" id="A0A5Q2VDN6"/>
<dbReference type="CDD" id="cd06811">
    <property type="entry name" value="PLPDE_III_yhfX_like"/>
    <property type="match status" value="1"/>
</dbReference>
<dbReference type="EMBL" id="CP045913">
    <property type="protein sequence ID" value="QGH62105.1"/>
    <property type="molecule type" value="Genomic_DNA"/>
</dbReference>
<evidence type="ECO:0000313" key="4">
    <source>
        <dbReference type="Proteomes" id="UP000381260"/>
    </source>
</evidence>
<gene>
    <name evidence="3" type="ORF">GHV41_15290</name>
</gene>
<dbReference type="Pfam" id="PF01168">
    <property type="entry name" value="Ala_racemase_N"/>
    <property type="match status" value="1"/>
</dbReference>
<dbReference type="SUPFAM" id="SSF51419">
    <property type="entry name" value="PLP-binding barrel"/>
    <property type="match status" value="1"/>
</dbReference>
<accession>A0A5Q2VDN6</accession>
<dbReference type="InterPro" id="IPR029066">
    <property type="entry name" value="PLP-binding_barrel"/>
</dbReference>